<keyword evidence="6" id="KW-1185">Reference proteome</keyword>
<comment type="caution">
    <text evidence="5">The sequence shown here is derived from an EMBL/GenBank/DDBJ whole genome shotgun (WGS) entry which is preliminary data.</text>
</comment>
<evidence type="ECO:0000259" key="4">
    <source>
        <dbReference type="PROSITE" id="PS50158"/>
    </source>
</evidence>
<feature type="domain" description="CCHC-type" evidence="4">
    <location>
        <begin position="313"/>
        <end position="327"/>
    </location>
</feature>
<dbReference type="Pfam" id="PF00098">
    <property type="entry name" value="zf-CCHC"/>
    <property type="match status" value="1"/>
</dbReference>
<proteinExistence type="predicted"/>
<dbReference type="SMART" id="SM00343">
    <property type="entry name" value="ZnF_C2HC"/>
    <property type="match status" value="1"/>
</dbReference>
<dbReference type="GO" id="GO:0003676">
    <property type="term" value="F:nucleic acid binding"/>
    <property type="evidence" value="ECO:0007669"/>
    <property type="project" value="InterPro"/>
</dbReference>
<organism evidence="5 6">
    <name type="scientific">Helianthus annuus</name>
    <name type="common">Common sunflower</name>
    <dbReference type="NCBI Taxonomy" id="4232"/>
    <lineage>
        <taxon>Eukaryota</taxon>
        <taxon>Viridiplantae</taxon>
        <taxon>Streptophyta</taxon>
        <taxon>Embryophyta</taxon>
        <taxon>Tracheophyta</taxon>
        <taxon>Spermatophyta</taxon>
        <taxon>Magnoliopsida</taxon>
        <taxon>eudicotyledons</taxon>
        <taxon>Gunneridae</taxon>
        <taxon>Pentapetalae</taxon>
        <taxon>asterids</taxon>
        <taxon>campanulids</taxon>
        <taxon>Asterales</taxon>
        <taxon>Asteraceae</taxon>
        <taxon>Asteroideae</taxon>
        <taxon>Heliantheae alliance</taxon>
        <taxon>Heliantheae</taxon>
        <taxon>Helianthus</taxon>
    </lineage>
</organism>
<keyword evidence="1" id="KW-0862">Zinc</keyword>
<keyword evidence="2" id="KW-0175">Coiled coil</keyword>
<feature type="compositionally biased region" description="Basic residues" evidence="3">
    <location>
        <begin position="238"/>
        <end position="249"/>
    </location>
</feature>
<feature type="coiled-coil region" evidence="2">
    <location>
        <begin position="44"/>
        <end position="78"/>
    </location>
</feature>
<dbReference type="EMBL" id="MNCJ02000316">
    <property type="protein sequence ID" value="KAF5822208.1"/>
    <property type="molecule type" value="Genomic_DNA"/>
</dbReference>
<dbReference type="Proteomes" id="UP000215914">
    <property type="component" value="Unassembled WGS sequence"/>
</dbReference>
<sequence>MKEKLLFDVKYVNESYNVLNRSVNSLQKTNSEREDALTMMNVVMMSKQKAINHYIEECAKLKQELETEKIENERIRRLLQSYSSSDYLIDRIYPTVAGFEVFKTRRWKIRILVLDKDEESESKSESECSSSSSVDSPKPSVKRVYNKEFLLSKSNLNDETFEVAYTLNDSDKLYSDKEFPIRSVQMEKIQKVFKLTEINISEIKDVNLTEKPKKYTSRVQQRLNKKKGYSSGSGFQKKPNHNSNFKKKGLGFIPPENHKNEKISKTKTVFVSGSSSEEEEKNSFWKQSNKEFFVEKQKYEKNGANKKRETRTCYRCQEVGHIAWNCPMATNTKQEVVSKLKEKIVDKTEPPTEKFKVFKNSAFEAGESSKRFYKRRVNLNNQTWVVKKSDVKFGDEYDSLKLEEPHVELKSEKSVPPMDDVNFPPLRAENLKSKVGKVEISNQFYSEKKEFDVEKAFNGKVKNIFGKMVEGKAKVVKEFYEIKRNVQTPSETEKVTPKAGQAWVSVFFT</sequence>
<protein>
    <submittedName>
        <fullName evidence="5">Transcription factor interactor and regulator CCHC(Zn) family</fullName>
    </submittedName>
</protein>
<evidence type="ECO:0000256" key="3">
    <source>
        <dbReference type="SAM" id="MobiDB-lite"/>
    </source>
</evidence>
<dbReference type="Gramene" id="mRNA:HanXRQr2_Chr01g0023811">
    <property type="protein sequence ID" value="mRNA:HanXRQr2_Chr01g0023811"/>
    <property type="gene ID" value="HanXRQr2_Chr01g0023811"/>
</dbReference>
<dbReference type="InterPro" id="IPR001878">
    <property type="entry name" value="Znf_CCHC"/>
</dbReference>
<dbReference type="GO" id="GO:0008270">
    <property type="term" value="F:zinc ion binding"/>
    <property type="evidence" value="ECO:0007669"/>
    <property type="project" value="UniProtKB-KW"/>
</dbReference>
<evidence type="ECO:0000256" key="1">
    <source>
        <dbReference type="PROSITE-ProRule" id="PRU00047"/>
    </source>
</evidence>
<gene>
    <name evidence="5" type="ORF">HanXRQr2_Chr01g0023811</name>
</gene>
<dbReference type="InterPro" id="IPR036875">
    <property type="entry name" value="Znf_CCHC_sf"/>
</dbReference>
<keyword evidence="1" id="KW-0479">Metal-binding</keyword>
<dbReference type="AlphaFoldDB" id="A0A9K3JUZ8"/>
<keyword evidence="1" id="KW-0863">Zinc-finger</keyword>
<evidence type="ECO:0000256" key="2">
    <source>
        <dbReference type="SAM" id="Coils"/>
    </source>
</evidence>
<evidence type="ECO:0000313" key="5">
    <source>
        <dbReference type="EMBL" id="KAF5822208.1"/>
    </source>
</evidence>
<dbReference type="PROSITE" id="PS50158">
    <property type="entry name" value="ZF_CCHC"/>
    <property type="match status" value="1"/>
</dbReference>
<feature type="region of interest" description="Disordered" evidence="3">
    <location>
        <begin position="214"/>
        <end position="258"/>
    </location>
</feature>
<accession>A0A9K3JUZ8</accession>
<dbReference type="SUPFAM" id="SSF57756">
    <property type="entry name" value="Retrovirus zinc finger-like domains"/>
    <property type="match status" value="1"/>
</dbReference>
<evidence type="ECO:0000313" key="6">
    <source>
        <dbReference type="Proteomes" id="UP000215914"/>
    </source>
</evidence>
<reference evidence="5" key="2">
    <citation type="submission" date="2020-06" db="EMBL/GenBank/DDBJ databases">
        <title>Helianthus annuus Genome sequencing and assembly Release 2.</title>
        <authorList>
            <person name="Gouzy J."/>
            <person name="Langlade N."/>
            <person name="Munos S."/>
        </authorList>
    </citation>
    <scope>NUCLEOTIDE SEQUENCE</scope>
    <source>
        <tissue evidence="5">Leaves</tissue>
    </source>
</reference>
<reference evidence="5" key="1">
    <citation type="journal article" date="2017" name="Nature">
        <title>The sunflower genome provides insights into oil metabolism, flowering and Asterid evolution.</title>
        <authorList>
            <person name="Badouin H."/>
            <person name="Gouzy J."/>
            <person name="Grassa C.J."/>
            <person name="Murat F."/>
            <person name="Staton S.E."/>
            <person name="Cottret L."/>
            <person name="Lelandais-Briere C."/>
            <person name="Owens G.L."/>
            <person name="Carrere S."/>
            <person name="Mayjonade B."/>
            <person name="Legrand L."/>
            <person name="Gill N."/>
            <person name="Kane N.C."/>
            <person name="Bowers J.E."/>
            <person name="Hubner S."/>
            <person name="Bellec A."/>
            <person name="Berard A."/>
            <person name="Berges H."/>
            <person name="Blanchet N."/>
            <person name="Boniface M.C."/>
            <person name="Brunel D."/>
            <person name="Catrice O."/>
            <person name="Chaidir N."/>
            <person name="Claudel C."/>
            <person name="Donnadieu C."/>
            <person name="Faraut T."/>
            <person name="Fievet G."/>
            <person name="Helmstetter N."/>
            <person name="King M."/>
            <person name="Knapp S.J."/>
            <person name="Lai Z."/>
            <person name="Le Paslier M.C."/>
            <person name="Lippi Y."/>
            <person name="Lorenzon L."/>
            <person name="Mandel J.R."/>
            <person name="Marage G."/>
            <person name="Marchand G."/>
            <person name="Marquand E."/>
            <person name="Bret-Mestries E."/>
            <person name="Morien E."/>
            <person name="Nambeesan S."/>
            <person name="Nguyen T."/>
            <person name="Pegot-Espagnet P."/>
            <person name="Pouilly N."/>
            <person name="Raftis F."/>
            <person name="Sallet E."/>
            <person name="Schiex T."/>
            <person name="Thomas J."/>
            <person name="Vandecasteele C."/>
            <person name="Vares D."/>
            <person name="Vear F."/>
            <person name="Vautrin S."/>
            <person name="Crespi M."/>
            <person name="Mangin B."/>
            <person name="Burke J.M."/>
            <person name="Salse J."/>
            <person name="Munos S."/>
            <person name="Vincourt P."/>
            <person name="Rieseberg L.H."/>
            <person name="Langlade N.B."/>
        </authorList>
    </citation>
    <scope>NUCLEOTIDE SEQUENCE</scope>
    <source>
        <tissue evidence="5">Leaves</tissue>
    </source>
</reference>
<dbReference type="Gene3D" id="4.10.60.10">
    <property type="entry name" value="Zinc finger, CCHC-type"/>
    <property type="match status" value="1"/>
</dbReference>
<name>A0A9K3JUZ8_HELAN</name>